<dbReference type="PANTHER" id="PTHR33343">
    <property type="entry name" value="54S RIBOSOMAL PROTEIN BL35M"/>
    <property type="match status" value="1"/>
</dbReference>
<keyword evidence="7" id="KW-1185">Reference proteome</keyword>
<protein>
    <recommendedName>
        <fullName evidence="4">Large ribosomal subunit protein bL35</fullName>
    </recommendedName>
</protein>
<accession>A0ABY0FK14</accession>
<dbReference type="Proteomes" id="UP001190925">
    <property type="component" value="Unassembled WGS sequence"/>
</dbReference>
<dbReference type="InterPro" id="IPR021137">
    <property type="entry name" value="Ribosomal_bL35-like"/>
</dbReference>
<dbReference type="RefSeq" id="WP_129718826.1">
    <property type="nucleotide sequence ID" value="NZ_PRLK01000005.1"/>
</dbReference>
<dbReference type="InterPro" id="IPR037229">
    <property type="entry name" value="Ribosomal_bL35_sf"/>
</dbReference>
<dbReference type="Pfam" id="PF01632">
    <property type="entry name" value="Ribosomal_L35p"/>
    <property type="match status" value="1"/>
</dbReference>
<comment type="caution">
    <text evidence="6">The sequence shown here is derived from an EMBL/GenBank/DDBJ whole genome shotgun (WGS) entry which is preliminary data.</text>
</comment>
<sequence length="65" mass="7342">MPKLKTHKGTAKRVKLTKTGKVLRQRAFKNHMLSKKSKSRKRRINTSATIEGSVAKNIKRALGVK</sequence>
<dbReference type="EMBL" id="PRLK01000005">
    <property type="protein sequence ID" value="RYC72617.1"/>
    <property type="molecule type" value="Genomic_DNA"/>
</dbReference>
<evidence type="ECO:0000256" key="5">
    <source>
        <dbReference type="RuleBase" id="RU000568"/>
    </source>
</evidence>
<dbReference type="PANTHER" id="PTHR33343:SF1">
    <property type="entry name" value="LARGE RIBOSOMAL SUBUNIT PROTEIN BL35M"/>
    <property type="match status" value="1"/>
</dbReference>
<evidence type="ECO:0000256" key="1">
    <source>
        <dbReference type="ARBA" id="ARBA00006598"/>
    </source>
</evidence>
<gene>
    <name evidence="4 6" type="primary">rpmI</name>
    <name evidence="6" type="ORF">G6CMJM_00424</name>
</gene>
<evidence type="ECO:0000256" key="3">
    <source>
        <dbReference type="ARBA" id="ARBA00023274"/>
    </source>
</evidence>
<evidence type="ECO:0000256" key="4">
    <source>
        <dbReference type="HAMAP-Rule" id="MF_00514"/>
    </source>
</evidence>
<reference evidence="6 7" key="1">
    <citation type="journal article" date="2018" name="bioRxiv">
        <title>Evidence of independent acquisition and adaption of ultra-small bacteria to human hosts across the highly diverse yet reduced genomes of the phylum Saccharibacteria.</title>
        <authorList>
            <person name="McLean J.S."/>
            <person name="Bor B."/>
            <person name="To T.T."/>
            <person name="Liu Q."/>
            <person name="Kearns K.A."/>
            <person name="Solden L.M."/>
            <person name="Wrighton K.C."/>
            <person name="He X."/>
            <person name="Shi W."/>
        </authorList>
    </citation>
    <scope>NUCLEOTIDE SEQUENCE [LARGE SCALE GENOMIC DNA]</scope>
    <source>
        <strain evidence="6 7">TM7_CMJM_G6_1_HOT_870</strain>
    </source>
</reference>
<evidence type="ECO:0000313" key="6">
    <source>
        <dbReference type="EMBL" id="RYC72617.1"/>
    </source>
</evidence>
<dbReference type="PRINTS" id="PR00064">
    <property type="entry name" value="RIBOSOMALL35"/>
</dbReference>
<proteinExistence type="inferred from homology"/>
<dbReference type="HAMAP" id="MF_00514">
    <property type="entry name" value="Ribosomal_bL35"/>
    <property type="match status" value="1"/>
</dbReference>
<evidence type="ECO:0000313" key="7">
    <source>
        <dbReference type="Proteomes" id="UP001190925"/>
    </source>
</evidence>
<dbReference type="GO" id="GO:0005840">
    <property type="term" value="C:ribosome"/>
    <property type="evidence" value="ECO:0007669"/>
    <property type="project" value="UniProtKB-KW"/>
</dbReference>
<comment type="similarity">
    <text evidence="1 4 5">Belongs to the bacterial ribosomal protein bL35 family.</text>
</comment>
<reference evidence="6 7" key="2">
    <citation type="journal article" date="2020" name="Cell Rep.">
        <title>Acquisition and Adaptation of Ultra-small Parasitic Reduced Genome Bacteria to Mammalian Hosts.</title>
        <authorList>
            <person name="McLean J.S."/>
            <person name="Bor B."/>
            <person name="Kerns K.A."/>
            <person name="Liu Q."/>
            <person name="To T.T."/>
            <person name="Solden L."/>
            <person name="Hendrickson E.L."/>
            <person name="Wrighton K."/>
            <person name="Shi W."/>
            <person name="He X."/>
        </authorList>
    </citation>
    <scope>NUCLEOTIDE SEQUENCE [LARGE SCALE GENOMIC DNA]</scope>
    <source>
        <strain evidence="6 7">TM7_CMJM_G6_1_HOT_870</strain>
    </source>
</reference>
<dbReference type="Gene3D" id="4.10.410.60">
    <property type="match status" value="1"/>
</dbReference>
<dbReference type="SUPFAM" id="SSF143034">
    <property type="entry name" value="L35p-like"/>
    <property type="match status" value="1"/>
</dbReference>
<name>A0ABY0FK14_9BACT</name>
<organism evidence="6 7">
    <name type="scientific">Candidatus Nanogingivalis gingivitcus</name>
    <dbReference type="NCBI Taxonomy" id="2171992"/>
    <lineage>
        <taxon>Bacteria</taxon>
        <taxon>Candidatus Saccharimonadota</taxon>
        <taxon>Candidatus Nanosyncoccalia</taxon>
        <taxon>Candidatus Nanogingivales</taxon>
        <taxon>Candidatus Nanogingivalaceae</taxon>
        <taxon>Candidatus Nanogingivalis</taxon>
    </lineage>
</organism>
<keyword evidence="3 4" id="KW-0687">Ribonucleoprotein</keyword>
<dbReference type="InterPro" id="IPR001706">
    <property type="entry name" value="Ribosomal_bL35"/>
</dbReference>
<keyword evidence="2 4" id="KW-0689">Ribosomal protein</keyword>
<evidence type="ECO:0000256" key="2">
    <source>
        <dbReference type="ARBA" id="ARBA00022980"/>
    </source>
</evidence>
<dbReference type="NCBIfam" id="TIGR00001">
    <property type="entry name" value="rpmI_bact"/>
    <property type="match status" value="1"/>
</dbReference>